<name>A0A437S6A4_9FIRM</name>
<reference evidence="1 2" key="1">
    <citation type="submission" date="2018-11" db="EMBL/GenBank/DDBJ databases">
        <title>Genome sequencing and assembly of Anaerosphaera sp. nov., GS7-6-2.</title>
        <authorList>
            <person name="Rettenmaier R."/>
            <person name="Liebl W."/>
            <person name="Zverlov V."/>
        </authorList>
    </citation>
    <scope>NUCLEOTIDE SEQUENCE [LARGE SCALE GENOMIC DNA]</scope>
    <source>
        <strain evidence="1 2">GS7-6-2</strain>
    </source>
</reference>
<proteinExistence type="predicted"/>
<dbReference type="Proteomes" id="UP000288812">
    <property type="component" value="Unassembled WGS sequence"/>
</dbReference>
<protein>
    <submittedName>
        <fullName evidence="1">DUF523 domain-containing protein</fullName>
    </submittedName>
</protein>
<dbReference type="RefSeq" id="WP_127724771.1">
    <property type="nucleotide sequence ID" value="NZ_RLIH01000009.1"/>
</dbReference>
<keyword evidence="2" id="KW-1185">Reference proteome</keyword>
<sequence length="158" mass="17623">MKYRAIAVSMCFVGNSRYDGNKTENIDVLNFLKKLKENNIAIHFICPEQLGGLSTPRVPSEIKDGRVVNKKGIDVTDNFKKGADEILEILKFLNIKAALLKQRSPSCGKGKIYDGSFTGKLIDGDGVTAKCLKSNGIKVFTEEELDKILIFKDYFIIE</sequence>
<comment type="caution">
    <text evidence="1">The sequence shown here is derived from an EMBL/GenBank/DDBJ whole genome shotgun (WGS) entry which is preliminary data.</text>
</comment>
<dbReference type="OrthoDB" id="9797779at2"/>
<dbReference type="Pfam" id="PF04463">
    <property type="entry name" value="2-thiour_desulf"/>
    <property type="match status" value="1"/>
</dbReference>
<evidence type="ECO:0000313" key="1">
    <source>
        <dbReference type="EMBL" id="RVU54549.1"/>
    </source>
</evidence>
<gene>
    <name evidence="1" type="ORF">EF514_07290</name>
</gene>
<dbReference type="PANTHER" id="PTHR30087:SF1">
    <property type="entry name" value="HYPOTHETICAL CYTOSOLIC PROTEIN"/>
    <property type="match status" value="1"/>
</dbReference>
<dbReference type="InterPro" id="IPR007553">
    <property type="entry name" value="2-thiour_desulf"/>
</dbReference>
<organism evidence="1 2">
    <name type="scientific">Anaerosphaera multitolerans</name>
    <dbReference type="NCBI Taxonomy" id="2487351"/>
    <lineage>
        <taxon>Bacteria</taxon>
        <taxon>Bacillati</taxon>
        <taxon>Bacillota</taxon>
        <taxon>Tissierellia</taxon>
        <taxon>Tissierellales</taxon>
        <taxon>Peptoniphilaceae</taxon>
        <taxon>Anaerosphaera</taxon>
    </lineage>
</organism>
<dbReference type="AlphaFoldDB" id="A0A437S6A4"/>
<evidence type="ECO:0000313" key="2">
    <source>
        <dbReference type="Proteomes" id="UP000288812"/>
    </source>
</evidence>
<dbReference type="EMBL" id="RLIH01000009">
    <property type="protein sequence ID" value="RVU54549.1"/>
    <property type="molecule type" value="Genomic_DNA"/>
</dbReference>
<accession>A0A437S6A4</accession>
<dbReference type="PANTHER" id="PTHR30087">
    <property type="entry name" value="INNER MEMBRANE PROTEIN"/>
    <property type="match status" value="1"/>
</dbReference>